<accession>A0ACC2SPU8</accession>
<gene>
    <name evidence="1" type="ORF">DSO57_1030496</name>
</gene>
<dbReference type="EMBL" id="QTSX02004470">
    <property type="protein sequence ID" value="KAJ9064449.1"/>
    <property type="molecule type" value="Genomic_DNA"/>
</dbReference>
<proteinExistence type="predicted"/>
<name>A0ACC2SPU8_9FUNG</name>
<reference evidence="1" key="1">
    <citation type="submission" date="2022-04" db="EMBL/GenBank/DDBJ databases">
        <title>Genome of the entomopathogenic fungus Entomophthora muscae.</title>
        <authorList>
            <person name="Elya C."/>
            <person name="Lovett B.R."/>
            <person name="Lee E."/>
            <person name="Macias A.M."/>
            <person name="Hajek A.E."/>
            <person name="De Bivort B.L."/>
            <person name="Kasson M.T."/>
            <person name="De Fine Licht H.H."/>
            <person name="Stajich J.E."/>
        </authorList>
    </citation>
    <scope>NUCLEOTIDE SEQUENCE</scope>
    <source>
        <strain evidence="1">Berkeley</strain>
    </source>
</reference>
<organism evidence="1 2">
    <name type="scientific">Entomophthora muscae</name>
    <dbReference type="NCBI Taxonomy" id="34485"/>
    <lineage>
        <taxon>Eukaryota</taxon>
        <taxon>Fungi</taxon>
        <taxon>Fungi incertae sedis</taxon>
        <taxon>Zoopagomycota</taxon>
        <taxon>Entomophthoromycotina</taxon>
        <taxon>Entomophthoromycetes</taxon>
        <taxon>Entomophthorales</taxon>
        <taxon>Entomophthoraceae</taxon>
        <taxon>Entomophthora</taxon>
    </lineage>
</organism>
<protein>
    <submittedName>
        <fullName evidence="1">Uncharacterized protein</fullName>
    </submittedName>
</protein>
<keyword evidence="2" id="KW-1185">Reference proteome</keyword>
<comment type="caution">
    <text evidence="1">The sequence shown here is derived from an EMBL/GenBank/DDBJ whole genome shotgun (WGS) entry which is preliminary data.</text>
</comment>
<dbReference type="Proteomes" id="UP001165960">
    <property type="component" value="Unassembled WGS sequence"/>
</dbReference>
<evidence type="ECO:0000313" key="2">
    <source>
        <dbReference type="Proteomes" id="UP001165960"/>
    </source>
</evidence>
<evidence type="ECO:0000313" key="1">
    <source>
        <dbReference type="EMBL" id="KAJ9064449.1"/>
    </source>
</evidence>
<sequence length="467" mass="52247">MKGILFLFWFLVLLLTVVLGLENPTPTTDWHKSSPNDAHQKESLANRWFKYPSGHWGRKFHYGCNTTPPLVEPSLVRPNTSFYLLTYLVDYYILGWFILMMGRFAYLGHLVMITVPIRSVIAGLNLGALVHQVGNLFPIKWVTDTLPLQTVYKEFPGLRCMIKKWDKELAEAQDILDVLPPFSCTTTHVEISIQKVKIKAILDTGFPVNVVSSKLAKKFKIAPGLNYHQLYGTAGLSMTCTIGAYSALPMQFGKLLLAMPVVVLENESYDLLVGTQFLREYNGIINLKDSYLSILGYEISLIFEEPVKVPGKNIKTCALGYPTGVFTLKYCTHSSNMKCPASEGIPLLATSAVTIPLRSQAILDSQISYELPESTFLELYSPPLLGRNEPYLCPGILDVSHKDPVQLLVANLTALPIHVFRGQVVGYDKLLNAPDILSLHPFGMFQDFKLPEDKPQVLSLFTAQDFP</sequence>